<feature type="chain" id="PRO_5045587389" evidence="4">
    <location>
        <begin position="19"/>
        <end position="583"/>
    </location>
</feature>
<name>A0ABM8XV68_9BURK</name>
<evidence type="ECO:0000256" key="3">
    <source>
        <dbReference type="ARBA" id="ARBA00023136"/>
    </source>
</evidence>
<evidence type="ECO:0000256" key="2">
    <source>
        <dbReference type="ARBA" id="ARBA00022729"/>
    </source>
</evidence>
<accession>A0ABM8XV68</accession>
<evidence type="ECO:0000313" key="5">
    <source>
        <dbReference type="EMBL" id="CAG9184287.1"/>
    </source>
</evidence>
<gene>
    <name evidence="5" type="ORF">LMG32289_05577</name>
</gene>
<evidence type="ECO:0000313" key="6">
    <source>
        <dbReference type="Proteomes" id="UP000706525"/>
    </source>
</evidence>
<dbReference type="RefSeq" id="WP_223994239.1">
    <property type="nucleotide sequence ID" value="NZ_CAJZAG010000012.1"/>
</dbReference>
<keyword evidence="6" id="KW-1185">Reference proteome</keyword>
<feature type="signal peptide" evidence="4">
    <location>
        <begin position="1"/>
        <end position="18"/>
    </location>
</feature>
<dbReference type="PROSITE" id="PS51257">
    <property type="entry name" value="PROKAR_LIPOPROTEIN"/>
    <property type="match status" value="1"/>
</dbReference>
<keyword evidence="3" id="KW-0472">Membrane</keyword>
<dbReference type="PANTHER" id="PTHR30332">
    <property type="entry name" value="PROBABLE GENERAL SECRETION PATHWAY PROTEIN D"/>
    <property type="match status" value="1"/>
</dbReference>
<proteinExistence type="predicted"/>
<dbReference type="Proteomes" id="UP000706525">
    <property type="component" value="Unassembled WGS sequence"/>
</dbReference>
<keyword evidence="2 4" id="KW-0732">Signal</keyword>
<evidence type="ECO:0000256" key="1">
    <source>
        <dbReference type="ARBA" id="ARBA00004370"/>
    </source>
</evidence>
<dbReference type="PANTHER" id="PTHR30332:SF24">
    <property type="entry name" value="SECRETIN GSPD-RELATED"/>
    <property type="match status" value="1"/>
</dbReference>
<dbReference type="InterPro" id="IPR050810">
    <property type="entry name" value="Bact_Secretion_Sys_Channel"/>
</dbReference>
<dbReference type="EMBL" id="CAJZAG010000012">
    <property type="protein sequence ID" value="CAG9184287.1"/>
    <property type="molecule type" value="Genomic_DNA"/>
</dbReference>
<comment type="subcellular location">
    <subcellularLocation>
        <location evidence="1">Membrane</location>
    </subcellularLocation>
</comment>
<evidence type="ECO:0000256" key="4">
    <source>
        <dbReference type="SAM" id="SignalP"/>
    </source>
</evidence>
<comment type="caution">
    <text evidence="5">The sequence shown here is derived from an EMBL/GenBank/DDBJ whole genome shotgun (WGS) entry which is preliminary data.</text>
</comment>
<sequence>MMKATGTLSRVVAALVIAATISGCQSPLMGETKASLSGAESDIAAAGAASKANQIRDNSVVHRARGAWLGGKPMPVSQEASLPEIFRQQYEFRDLTNKKINLAAFARIFANSTGIPVRVGDVYGNTRSAMTSTPTAGAAATNQPPVPLSPTGAPIPIALNSPLAGPSQLQTTSPTDPIYSSIDLNYTRSTPEKVLNDAMTQWNLNYEWQDGAVVISKYITRKFTVKMPSRDLTIASEIGKSSDSKAATGTAAGGGGATGGAIQTGFNSSSTIRSTAELKAFTQLVNELQTHLRDSLVTSNNFEGTVTVTGNRDAIMTAQRMIDRTNEIVSRSAKFNIAIYQIKTQRNDDRGVDLNVLFSNLSRFGLALTSPASLVSSDAGGVTFNVLKSTDGTVGKWDGTQGILKSLYQDSDVVTLRNLDVLARNRRATPVNLTNQTSYLAQTTPATASQGGTGGVPGLTPGVVTTGFAATVEANINDSNQINLDLSLGIVDLVTIDKFGTGSGASAQMIQLPVTAGFEFQQSVDLRPGEMLVLTGYETRVDQYIQNKLAKDLSIWAGGSFTGKGTKDKIVIVVTPTSVTNSI</sequence>
<organism evidence="5 6">
    <name type="scientific">Cupriavidus pampae</name>
    <dbReference type="NCBI Taxonomy" id="659251"/>
    <lineage>
        <taxon>Bacteria</taxon>
        <taxon>Pseudomonadati</taxon>
        <taxon>Pseudomonadota</taxon>
        <taxon>Betaproteobacteria</taxon>
        <taxon>Burkholderiales</taxon>
        <taxon>Burkholderiaceae</taxon>
        <taxon>Cupriavidus</taxon>
    </lineage>
</organism>
<protein>
    <submittedName>
        <fullName evidence="5">Uncharacterized protein</fullName>
    </submittedName>
</protein>
<reference evidence="5 6" key="1">
    <citation type="submission" date="2021-08" db="EMBL/GenBank/DDBJ databases">
        <authorList>
            <person name="Peeters C."/>
        </authorList>
    </citation>
    <scope>NUCLEOTIDE SEQUENCE [LARGE SCALE GENOMIC DNA]</scope>
    <source>
        <strain evidence="5 6">LMG 32289</strain>
    </source>
</reference>